<evidence type="ECO:0000313" key="14">
    <source>
        <dbReference type="Proteomes" id="UP000242715"/>
    </source>
</evidence>
<dbReference type="GO" id="GO:0030570">
    <property type="term" value="F:pectate lyase activity"/>
    <property type="evidence" value="ECO:0007669"/>
    <property type="project" value="UniProtKB-EC"/>
</dbReference>
<dbReference type="InterPro" id="IPR018082">
    <property type="entry name" value="AmbAllergen"/>
</dbReference>
<dbReference type="InterPro" id="IPR002022">
    <property type="entry name" value="Pec_lyase"/>
</dbReference>
<comment type="cofactor">
    <cofactor evidence="11">
        <name>Ca(2+)</name>
        <dbReference type="ChEBI" id="CHEBI:29108"/>
    </cofactor>
    <text evidence="11">Binds 1 Ca(2+) ion. Required for its activity.</text>
</comment>
<evidence type="ECO:0000256" key="11">
    <source>
        <dbReference type="RuleBase" id="RU361123"/>
    </source>
</evidence>
<keyword evidence="7 11" id="KW-0479">Metal-binding</keyword>
<dbReference type="PANTHER" id="PTHR31683:SF80">
    <property type="entry name" value="PECTATE LYASE 16-RELATED"/>
    <property type="match status" value="1"/>
</dbReference>
<dbReference type="SMART" id="SM00656">
    <property type="entry name" value="Amb_all"/>
    <property type="match status" value="1"/>
</dbReference>
<evidence type="ECO:0000256" key="3">
    <source>
        <dbReference type="ARBA" id="ARBA00005220"/>
    </source>
</evidence>
<evidence type="ECO:0000256" key="8">
    <source>
        <dbReference type="ARBA" id="ARBA00022729"/>
    </source>
</evidence>
<gene>
    <name evidence="13" type="ORF">TSUD_380110</name>
</gene>
<evidence type="ECO:0000256" key="2">
    <source>
        <dbReference type="ARBA" id="ARBA00004191"/>
    </source>
</evidence>
<dbReference type="SUPFAM" id="SSF51126">
    <property type="entry name" value="Pectin lyase-like"/>
    <property type="match status" value="1"/>
</dbReference>
<accession>A0A2Z6MXP4</accession>
<dbReference type="UniPathway" id="UPA00545">
    <property type="reaction ID" value="UER00824"/>
</dbReference>
<dbReference type="InterPro" id="IPR045032">
    <property type="entry name" value="PEL"/>
</dbReference>
<sequence length="348" mass="38382">MNTIDSCWRKNSNWASNRQSLADCAIGFGKNAIGGKYGEIYEVTDPSDDPINPKQGTLRYGVIQTEPLWITFANDMFIKLKNELIVNSYKTIDGRGVKVEIGNGPCITIQGVSHVIVHGISIHDCKPGEAGDVRSSNEHVGYREGCDGDGISVFASSNVWIDHCFLARCADGLTDVTHASTLVTISNTYFTQHDKVMLLGHNDDYSADRVMKVTVAFNYFASGLIERMPRVRFGYAHVVNNRYDEWLMYAIGGSADPTIFSQGNYFMASKKSDAKQVTKRETDGKWNNWKWRTDGDEFLNGAYFVPSGYGSCAPLYSTDQNFVAAKASLVPLLTLNAGPLDCVANKAC</sequence>
<dbReference type="Proteomes" id="UP000242715">
    <property type="component" value="Unassembled WGS sequence"/>
</dbReference>
<evidence type="ECO:0000256" key="4">
    <source>
        <dbReference type="ARBA" id="ARBA00010980"/>
    </source>
</evidence>
<keyword evidence="6" id="KW-0134">Cell wall</keyword>
<evidence type="ECO:0000256" key="5">
    <source>
        <dbReference type="ARBA" id="ARBA00012272"/>
    </source>
</evidence>
<evidence type="ECO:0000313" key="13">
    <source>
        <dbReference type="EMBL" id="GAU23849.1"/>
    </source>
</evidence>
<dbReference type="PRINTS" id="PR00807">
    <property type="entry name" value="AMBALLERGEN"/>
</dbReference>
<evidence type="ECO:0000259" key="12">
    <source>
        <dbReference type="SMART" id="SM00656"/>
    </source>
</evidence>
<feature type="domain" description="Pectate lyase" evidence="12">
    <location>
        <begin position="75"/>
        <end position="272"/>
    </location>
</feature>
<dbReference type="Pfam" id="PF00544">
    <property type="entry name" value="Pectate_lyase_4"/>
    <property type="match status" value="1"/>
</dbReference>
<comment type="pathway">
    <text evidence="3 11">Glycan metabolism; pectin degradation; 2-dehydro-3-deoxy-D-gluconate from pectin: step 2/5.</text>
</comment>
<dbReference type="InterPro" id="IPR012334">
    <property type="entry name" value="Pectin_lyas_fold"/>
</dbReference>
<name>A0A2Z6MXP4_TRISU</name>
<comment type="similarity">
    <text evidence="4 11">Belongs to the polysaccharide lyase 1 family.</text>
</comment>
<dbReference type="EC" id="4.2.2.2" evidence="5 11"/>
<comment type="subcellular location">
    <subcellularLocation>
        <location evidence="2">Secreted</location>
        <location evidence="2">Cell wall</location>
    </subcellularLocation>
</comment>
<dbReference type="InterPro" id="IPR011050">
    <property type="entry name" value="Pectin_lyase_fold/virulence"/>
</dbReference>
<keyword evidence="6" id="KW-0964">Secreted</keyword>
<reference evidence="14" key="1">
    <citation type="journal article" date="2017" name="Front. Plant Sci.">
        <title>Climate Clever Clovers: New Paradigm to Reduce the Environmental Footprint of Ruminants by Breeding Low Methanogenic Forages Utilizing Haplotype Variation.</title>
        <authorList>
            <person name="Kaur P."/>
            <person name="Appels R."/>
            <person name="Bayer P.E."/>
            <person name="Keeble-Gagnere G."/>
            <person name="Wang J."/>
            <person name="Hirakawa H."/>
            <person name="Shirasawa K."/>
            <person name="Vercoe P."/>
            <person name="Stefanova K."/>
            <person name="Durmic Z."/>
            <person name="Nichols P."/>
            <person name="Revell C."/>
            <person name="Isobe S.N."/>
            <person name="Edwards D."/>
            <person name="Erskine W."/>
        </authorList>
    </citation>
    <scope>NUCLEOTIDE SEQUENCE [LARGE SCALE GENOMIC DNA]</scope>
    <source>
        <strain evidence="14">cv. Daliak</strain>
    </source>
</reference>
<evidence type="ECO:0000256" key="1">
    <source>
        <dbReference type="ARBA" id="ARBA00000695"/>
    </source>
</evidence>
<proteinExistence type="inferred from homology"/>
<keyword evidence="8" id="KW-0732">Signal</keyword>
<keyword evidence="14" id="KW-1185">Reference proteome</keyword>
<organism evidence="13 14">
    <name type="scientific">Trifolium subterraneum</name>
    <name type="common">Subterranean clover</name>
    <dbReference type="NCBI Taxonomy" id="3900"/>
    <lineage>
        <taxon>Eukaryota</taxon>
        <taxon>Viridiplantae</taxon>
        <taxon>Streptophyta</taxon>
        <taxon>Embryophyta</taxon>
        <taxon>Tracheophyta</taxon>
        <taxon>Spermatophyta</taxon>
        <taxon>Magnoliopsida</taxon>
        <taxon>eudicotyledons</taxon>
        <taxon>Gunneridae</taxon>
        <taxon>Pentapetalae</taxon>
        <taxon>rosids</taxon>
        <taxon>fabids</taxon>
        <taxon>Fabales</taxon>
        <taxon>Fabaceae</taxon>
        <taxon>Papilionoideae</taxon>
        <taxon>50 kb inversion clade</taxon>
        <taxon>NPAAA clade</taxon>
        <taxon>Hologalegina</taxon>
        <taxon>IRL clade</taxon>
        <taxon>Trifolieae</taxon>
        <taxon>Trifolium</taxon>
    </lineage>
</organism>
<dbReference type="OrthoDB" id="1637350at2759"/>
<evidence type="ECO:0000256" key="9">
    <source>
        <dbReference type="ARBA" id="ARBA00022837"/>
    </source>
</evidence>
<keyword evidence="9 11" id="KW-0106">Calcium</keyword>
<dbReference type="AlphaFoldDB" id="A0A2Z6MXP4"/>
<comment type="catalytic activity">
    <reaction evidence="1 11">
        <text>Eliminative cleavage of (1-&gt;4)-alpha-D-galacturonan to give oligosaccharides with 4-deoxy-alpha-D-galact-4-enuronosyl groups at their non-reducing ends.</text>
        <dbReference type="EC" id="4.2.2.2"/>
    </reaction>
</comment>
<evidence type="ECO:0000256" key="7">
    <source>
        <dbReference type="ARBA" id="ARBA00022723"/>
    </source>
</evidence>
<dbReference type="GO" id="GO:0046872">
    <property type="term" value="F:metal ion binding"/>
    <property type="evidence" value="ECO:0007669"/>
    <property type="project" value="UniProtKB-KW"/>
</dbReference>
<evidence type="ECO:0000256" key="6">
    <source>
        <dbReference type="ARBA" id="ARBA00022512"/>
    </source>
</evidence>
<dbReference type="PANTHER" id="PTHR31683">
    <property type="entry name" value="PECTATE LYASE 18-RELATED"/>
    <property type="match status" value="1"/>
</dbReference>
<keyword evidence="10 11" id="KW-0456">Lyase</keyword>
<protein>
    <recommendedName>
        <fullName evidence="5 11">Pectate lyase</fullName>
        <ecNumber evidence="5 11">4.2.2.2</ecNumber>
    </recommendedName>
</protein>
<dbReference type="GO" id="GO:0045490">
    <property type="term" value="P:pectin catabolic process"/>
    <property type="evidence" value="ECO:0007669"/>
    <property type="project" value="UniProtKB-UniPathway"/>
</dbReference>
<dbReference type="Gene3D" id="2.160.20.10">
    <property type="entry name" value="Single-stranded right-handed beta-helix, Pectin lyase-like"/>
    <property type="match status" value="1"/>
</dbReference>
<evidence type="ECO:0000256" key="10">
    <source>
        <dbReference type="ARBA" id="ARBA00023239"/>
    </source>
</evidence>
<dbReference type="EMBL" id="DF973278">
    <property type="protein sequence ID" value="GAU23849.1"/>
    <property type="molecule type" value="Genomic_DNA"/>
</dbReference>